<reference evidence="2 3" key="1">
    <citation type="submission" date="2023-03" db="EMBL/GenBank/DDBJ databases">
        <title>Novel Species.</title>
        <authorList>
            <person name="Ma S."/>
        </authorList>
    </citation>
    <scope>NUCLEOTIDE SEQUENCE [LARGE SCALE GENOMIC DNA]</scope>
    <source>
        <strain evidence="2 3">LIND6LT2</strain>
    </source>
</reference>
<sequence>MLFTRRNREKYRKIAAILAFLLIGAMIIGILLPFVTYAAESENFIINGEIGFNNRYKVGGTTPISLEITNEGEDFKGEIQIKILRQEYGNVLDNIVYAKDVELPKGSTKKFDMVVRTANMQRSFNIALTSGGKTIAKKTIYATAFPPERGFVGVLSEDPQSLNYLKDLELGKTVGSRLIELNENKFPTDINILNDFDAVIINNYDTSKLNKEQIEMLNQWVSGGGTLILGTGPNSDKVLKGLASDFISVIHKGTADATDFFEMEQLGGRIFDSDQSLQTALLEIKNGEGILFSGNLPITTLLHQGKGYVIVHHFDLGINPIAQWDGNRYMLTELYTKHIPVFAQKSNNEDQYYDNSSFLSPYVLRLFPRPEQKGLLIGTLIMIVVYIILVGPVLYWILKVKDKREYGWFIIPFLAFGFSGAAYLLSSNSGFNSPIGSSVGITYLKSGETSSVIDITAGFFTPDTGESKITFTKDIHPQISDVDQSFNFRNNGINNTEKKEIISAKIKIGQQDELIFYNDQSWAMNTVTGSHTVNFSGPINASITFKDNKLIGSIQNQLGFDLETCILVAGDHYYYIDNLKNNDTIHLEKEISSSNTKGRYEALDEIFGPIYDIRGMNTKWGSELSKEELQSLVQRREIFQNYTNRYYMIKQGSYGINPKDLLSDEGSSIVLYGFSDESLLGDVKINDMAIANYSQNLFVIPLEIDYSKADKIEIPYGFIKPYITGNIGFDMDEFENIVYLHSSGSMDFTYSIDSNIKLSELQIQFTTNSSVDGAYIFNNESEIWEELTNLPYEGDVEKYRNSEGKIQIRLDVLVDNQKDNRIEVPKLRMKGDKQ</sequence>
<proteinExistence type="predicted"/>
<name>A0ABZ2Y363_9FIRM</name>
<feature type="transmembrane region" description="Helical" evidence="1">
    <location>
        <begin position="405"/>
        <end position="425"/>
    </location>
</feature>
<protein>
    <recommendedName>
        <fullName evidence="4">DUF4350 domain-containing protein</fullName>
    </recommendedName>
</protein>
<dbReference type="Gene3D" id="3.40.50.880">
    <property type="match status" value="1"/>
</dbReference>
<accession>A0ABZ2Y363</accession>
<evidence type="ECO:0008006" key="4">
    <source>
        <dbReference type="Google" id="ProtNLM"/>
    </source>
</evidence>
<keyword evidence="1" id="KW-0812">Transmembrane</keyword>
<keyword evidence="1" id="KW-0472">Membrane</keyword>
<evidence type="ECO:0000313" key="3">
    <source>
        <dbReference type="Proteomes" id="UP001486565"/>
    </source>
</evidence>
<dbReference type="Proteomes" id="UP001486565">
    <property type="component" value="Chromosome"/>
</dbReference>
<evidence type="ECO:0000313" key="2">
    <source>
        <dbReference type="EMBL" id="WZL69798.1"/>
    </source>
</evidence>
<dbReference type="SUPFAM" id="SSF52317">
    <property type="entry name" value="Class I glutamine amidotransferase-like"/>
    <property type="match status" value="1"/>
</dbReference>
<dbReference type="EMBL" id="CP121687">
    <property type="protein sequence ID" value="WZL69798.1"/>
    <property type="molecule type" value="Genomic_DNA"/>
</dbReference>
<keyword evidence="1" id="KW-1133">Transmembrane helix</keyword>
<feature type="transmembrane region" description="Helical" evidence="1">
    <location>
        <begin position="375"/>
        <end position="398"/>
    </location>
</feature>
<dbReference type="InterPro" id="IPR029062">
    <property type="entry name" value="Class_I_gatase-like"/>
</dbReference>
<organism evidence="2 3">
    <name type="scientific">Defluviitalea saccharophila</name>
    <dbReference type="NCBI Taxonomy" id="879970"/>
    <lineage>
        <taxon>Bacteria</taxon>
        <taxon>Bacillati</taxon>
        <taxon>Bacillota</taxon>
        <taxon>Clostridia</taxon>
        <taxon>Lachnospirales</taxon>
        <taxon>Defluviitaleaceae</taxon>
        <taxon>Defluviitalea</taxon>
    </lineage>
</organism>
<keyword evidence="3" id="KW-1185">Reference proteome</keyword>
<dbReference type="RefSeq" id="WP_341876786.1">
    <property type="nucleotide sequence ID" value="NZ_CP121687.1"/>
</dbReference>
<evidence type="ECO:0000256" key="1">
    <source>
        <dbReference type="SAM" id="Phobius"/>
    </source>
</evidence>
<gene>
    <name evidence="2" type="ORF">QBE51_13640</name>
</gene>